<dbReference type="Proteomes" id="UP001237448">
    <property type="component" value="Unassembled WGS sequence"/>
</dbReference>
<comment type="caution">
    <text evidence="2">The sequence shown here is derived from an EMBL/GenBank/DDBJ whole genome shotgun (WGS) entry which is preliminary data.</text>
</comment>
<name>A0ABU0FC64_9HYPH</name>
<evidence type="ECO:0000256" key="1">
    <source>
        <dbReference type="SAM" id="MobiDB-lite"/>
    </source>
</evidence>
<accession>A0ABU0FC64</accession>
<organism evidence="2 3">
    <name type="scientific">Labrys monachus</name>
    <dbReference type="NCBI Taxonomy" id="217067"/>
    <lineage>
        <taxon>Bacteria</taxon>
        <taxon>Pseudomonadati</taxon>
        <taxon>Pseudomonadota</taxon>
        <taxon>Alphaproteobacteria</taxon>
        <taxon>Hyphomicrobiales</taxon>
        <taxon>Xanthobacteraceae</taxon>
        <taxon>Labrys</taxon>
    </lineage>
</organism>
<dbReference type="RefSeq" id="WP_307425724.1">
    <property type="nucleotide sequence ID" value="NZ_JAUSVK010000001.1"/>
</dbReference>
<evidence type="ECO:0000313" key="3">
    <source>
        <dbReference type="Proteomes" id="UP001237448"/>
    </source>
</evidence>
<keyword evidence="3" id="KW-1185">Reference proteome</keyword>
<evidence type="ECO:0008006" key="4">
    <source>
        <dbReference type="Google" id="ProtNLM"/>
    </source>
</evidence>
<proteinExistence type="predicted"/>
<feature type="region of interest" description="Disordered" evidence="1">
    <location>
        <begin position="1"/>
        <end position="41"/>
    </location>
</feature>
<gene>
    <name evidence="2" type="ORF">J3R73_001989</name>
</gene>
<reference evidence="2 3" key="1">
    <citation type="submission" date="2023-07" db="EMBL/GenBank/DDBJ databases">
        <title>Genomic Encyclopedia of Type Strains, Phase IV (KMG-IV): sequencing the most valuable type-strain genomes for metagenomic binning, comparative biology and taxonomic classification.</title>
        <authorList>
            <person name="Goeker M."/>
        </authorList>
    </citation>
    <scope>NUCLEOTIDE SEQUENCE [LARGE SCALE GENOMIC DNA]</scope>
    <source>
        <strain evidence="2 3">DSM 5896</strain>
    </source>
</reference>
<evidence type="ECO:0000313" key="2">
    <source>
        <dbReference type="EMBL" id="MDQ0392197.1"/>
    </source>
</evidence>
<sequence>MSKRKPAAAEEPPPDAADTGTASSRPAAKPRPRKASGASKAAGLSVLADNVLAALTAAGGADYLLTIARDDPKTFCALLTRILPGRIDGKAEGGGIVLRWAIADAGEAGGE</sequence>
<protein>
    <recommendedName>
        <fullName evidence="4">DUF2249 domain-containing protein</fullName>
    </recommendedName>
</protein>
<dbReference type="EMBL" id="JAUSVK010000001">
    <property type="protein sequence ID" value="MDQ0392197.1"/>
    <property type="molecule type" value="Genomic_DNA"/>
</dbReference>